<evidence type="ECO:0000313" key="1">
    <source>
        <dbReference type="EMBL" id="NKE73112.1"/>
    </source>
</evidence>
<comment type="caution">
    <text evidence="1">The sequence shown here is derived from an EMBL/GenBank/DDBJ whole genome shotgun (WGS) entry which is preliminary data.</text>
</comment>
<reference evidence="1 2" key="1">
    <citation type="journal article" date="2020" name="Nature">
        <title>Bacterial chemolithoautotrophy via manganese oxidation.</title>
        <authorList>
            <person name="Yu H."/>
            <person name="Leadbetter J.R."/>
        </authorList>
    </citation>
    <scope>NUCLEOTIDE SEQUENCE [LARGE SCALE GENOMIC DNA]</scope>
    <source>
        <strain evidence="1 2">Mn-1</strain>
    </source>
</reference>
<protein>
    <submittedName>
        <fullName evidence="1">Uncharacterized protein</fullName>
    </submittedName>
</protein>
<name>A0A7X6DTI1_9BACT</name>
<dbReference type="SUPFAM" id="SSF48452">
    <property type="entry name" value="TPR-like"/>
    <property type="match status" value="1"/>
</dbReference>
<organism evidence="1 2">
    <name type="scientific">Candidatus Manganitrophus noduliformans</name>
    <dbReference type="NCBI Taxonomy" id="2606439"/>
    <lineage>
        <taxon>Bacteria</taxon>
        <taxon>Pseudomonadati</taxon>
        <taxon>Nitrospirota</taxon>
        <taxon>Nitrospiria</taxon>
        <taxon>Candidatus Troglogloeales</taxon>
        <taxon>Candidatus Manganitrophaceae</taxon>
        <taxon>Candidatus Manganitrophus</taxon>
    </lineage>
</organism>
<dbReference type="RefSeq" id="WP_168063056.1">
    <property type="nucleotide sequence ID" value="NZ_VTOW01000005.1"/>
</dbReference>
<dbReference type="InterPro" id="IPR011990">
    <property type="entry name" value="TPR-like_helical_dom_sf"/>
</dbReference>
<evidence type="ECO:0000313" key="2">
    <source>
        <dbReference type="Proteomes" id="UP000534783"/>
    </source>
</evidence>
<sequence>MTTESYTANYQSGLSYLKLNLKDPARETLKRALAQVSLDEMREDNPVYLGIVSALAVLSLEQADFEGACRYVDQGLSVKKDYLDFLFIKALLLMDQKRYDEMLETLIHYLLAKGNGDVTVYDYRYSHEGVLKEVYENLLPTSYRLAFQQVEIKALVRKLSHAARNEWLKKAYEIIDKIDCRRNQQEH</sequence>
<dbReference type="Proteomes" id="UP000534783">
    <property type="component" value="Unassembled WGS sequence"/>
</dbReference>
<keyword evidence="2" id="KW-1185">Reference proteome</keyword>
<accession>A0A7X6DTI1</accession>
<dbReference type="Gene3D" id="1.25.40.10">
    <property type="entry name" value="Tetratricopeptide repeat domain"/>
    <property type="match status" value="1"/>
</dbReference>
<gene>
    <name evidence="1" type="ORF">MNODULE_20360</name>
</gene>
<dbReference type="AlphaFoldDB" id="A0A7X6DTI1"/>
<proteinExistence type="predicted"/>
<dbReference type="EMBL" id="VTOW01000005">
    <property type="protein sequence ID" value="NKE73112.1"/>
    <property type="molecule type" value="Genomic_DNA"/>
</dbReference>